<sequence length="137" mass="15861">MIRVISRLNPHRANKDLKEAFNYVPHEVEQINEELKKVPEVADMMEALHPFFDHGRALHQRVLEIMARGLKLDDPYFFVKRHQYFGYPKGAATVRSLFYPAFKIGEVKNDQVRCGEHSDYGGITLLFQDKKGGLEVC</sequence>
<comment type="caution">
    <text evidence="1">The sequence shown here is derived from an EMBL/GenBank/DDBJ whole genome shotgun (WGS) entry which is preliminary data.</text>
</comment>
<reference evidence="1" key="1">
    <citation type="submission" date="2021-10" db="EMBL/GenBank/DDBJ databases">
        <title>Tropical sea cucumber genome reveals ecological adaptation and Cuvierian tubules defense mechanism.</title>
        <authorList>
            <person name="Chen T."/>
        </authorList>
    </citation>
    <scope>NUCLEOTIDE SEQUENCE</scope>
    <source>
        <strain evidence="1">Nanhai2018</strain>
        <tissue evidence="1">Muscle</tissue>
    </source>
</reference>
<name>A0A9Q1BRY6_HOLLE</name>
<keyword evidence="1" id="KW-0560">Oxidoreductase</keyword>
<dbReference type="AlphaFoldDB" id="A0A9Q1BRY6"/>
<gene>
    <name evidence="1" type="ORF">HOLleu_24839</name>
</gene>
<proteinExistence type="predicted"/>
<dbReference type="Gene3D" id="2.60.120.330">
    <property type="entry name" value="B-lactam Antibiotic, Isopenicillin N Synthase, Chain"/>
    <property type="match status" value="1"/>
</dbReference>
<dbReference type="Proteomes" id="UP001152320">
    <property type="component" value="Chromosome 12"/>
</dbReference>
<dbReference type="InterPro" id="IPR027443">
    <property type="entry name" value="IPNS-like_sf"/>
</dbReference>
<evidence type="ECO:0000313" key="2">
    <source>
        <dbReference type="Proteomes" id="UP001152320"/>
    </source>
</evidence>
<dbReference type="GO" id="GO:0051213">
    <property type="term" value="F:dioxygenase activity"/>
    <property type="evidence" value="ECO:0007669"/>
    <property type="project" value="UniProtKB-KW"/>
</dbReference>
<organism evidence="1 2">
    <name type="scientific">Holothuria leucospilota</name>
    <name type="common">Black long sea cucumber</name>
    <name type="synonym">Mertensiothuria leucospilota</name>
    <dbReference type="NCBI Taxonomy" id="206669"/>
    <lineage>
        <taxon>Eukaryota</taxon>
        <taxon>Metazoa</taxon>
        <taxon>Echinodermata</taxon>
        <taxon>Eleutherozoa</taxon>
        <taxon>Echinozoa</taxon>
        <taxon>Holothuroidea</taxon>
        <taxon>Aspidochirotacea</taxon>
        <taxon>Aspidochirotida</taxon>
        <taxon>Holothuriidae</taxon>
        <taxon>Holothuria</taxon>
    </lineage>
</organism>
<dbReference type="SUPFAM" id="SSF51197">
    <property type="entry name" value="Clavaminate synthase-like"/>
    <property type="match status" value="1"/>
</dbReference>
<dbReference type="EMBL" id="JAIZAY010000012">
    <property type="protein sequence ID" value="KAJ8031598.1"/>
    <property type="molecule type" value="Genomic_DNA"/>
</dbReference>
<protein>
    <submittedName>
        <fullName evidence="1">2-oxoglutarate-dependent dioxygenase htyE</fullName>
    </submittedName>
</protein>
<dbReference type="OrthoDB" id="288590at2759"/>
<keyword evidence="1" id="KW-0223">Dioxygenase</keyword>
<accession>A0A9Q1BRY6</accession>
<evidence type="ECO:0000313" key="1">
    <source>
        <dbReference type="EMBL" id="KAJ8031598.1"/>
    </source>
</evidence>
<keyword evidence="2" id="KW-1185">Reference proteome</keyword>